<feature type="transmembrane region" description="Helical" evidence="8">
    <location>
        <begin position="133"/>
        <end position="152"/>
    </location>
</feature>
<sequence>MLRMIGRILEIAGDSKPRIILGIVFNFFKTVSMAMMLLAVFLVFEHLEALTPDVIYQALWIIIVSVCGRFLFQWLMDISMSAKGFDMFRDYRLAVGEKLKGAPMGYFSEQRLGTIQSILTSTVVELEQYSMMAIMDITGGVSMAVVIIVMMAFYSLPIALLSLAGLIIGLFVLHVIQKRAAIHTVKVQAAQENLVTESLEYIRGIAVLRAFLQDRGGEGAVYRAFEDRRQAAYDQEHAAAGVMKLYSLVFKLTSCALLFLATALYLTGAFPLSYCLMFLVSAFLVYAELEVMGDGAYLARKVNNELDRLETVTDIPSLDRTARELRAVSSDIEMKEVSFAYDSRTVIDHVSLKVPQGTSCAIVGPSGSGKTTLCNLIARFWDVQEGEVLVGGQNVKDCTADSLLSQISMVFQNVYLFHDTVENNIRFGNPDASHEQVVEAAKRACCHEFITALPEGYDTIVGEGGSTLSGGERQRISIARAILKNAPIVILDEATSSVDPENEHVLLTAIYELTRGKTLIAIAHRLSTVRKADQILVVDKGKIVQKGTHAQLVQEDGIYRKFLRLRSESIGWQL</sequence>
<feature type="domain" description="ABC transporter" evidence="9">
    <location>
        <begin position="332"/>
        <end position="565"/>
    </location>
</feature>
<dbReference type="InterPro" id="IPR011527">
    <property type="entry name" value="ABC1_TM_dom"/>
</dbReference>
<evidence type="ECO:0000256" key="2">
    <source>
        <dbReference type="ARBA" id="ARBA00022448"/>
    </source>
</evidence>
<dbReference type="PROSITE" id="PS50929">
    <property type="entry name" value="ABC_TM1F"/>
    <property type="match status" value="1"/>
</dbReference>
<dbReference type="InterPro" id="IPR003439">
    <property type="entry name" value="ABC_transporter-like_ATP-bd"/>
</dbReference>
<dbReference type="OrthoDB" id="9784332at2"/>
<dbReference type="Pfam" id="PF00005">
    <property type="entry name" value="ABC_tran"/>
    <property type="match status" value="1"/>
</dbReference>
<evidence type="ECO:0000256" key="1">
    <source>
        <dbReference type="ARBA" id="ARBA00004651"/>
    </source>
</evidence>
<dbReference type="KEGG" id="sgy:Sgly_1577"/>
<dbReference type="PANTHER" id="PTHR24221:SF397">
    <property type="entry name" value="ABC TRANSPORTER, ATP-BINDING TRANSMEMBRANE PROTEIN"/>
    <property type="match status" value="1"/>
</dbReference>
<dbReference type="Gene3D" id="3.40.50.300">
    <property type="entry name" value="P-loop containing nucleotide triphosphate hydrolases"/>
    <property type="match status" value="1"/>
</dbReference>
<dbReference type="Pfam" id="PF00664">
    <property type="entry name" value="ABC_membrane"/>
    <property type="match status" value="1"/>
</dbReference>
<comment type="subcellular location">
    <subcellularLocation>
        <location evidence="1">Cell membrane</location>
        <topology evidence="1">Multi-pass membrane protein</topology>
    </subcellularLocation>
</comment>
<evidence type="ECO:0000256" key="3">
    <source>
        <dbReference type="ARBA" id="ARBA00022692"/>
    </source>
</evidence>
<dbReference type="InterPro" id="IPR039421">
    <property type="entry name" value="Type_1_exporter"/>
</dbReference>
<evidence type="ECO:0000259" key="10">
    <source>
        <dbReference type="PROSITE" id="PS50929"/>
    </source>
</evidence>
<gene>
    <name evidence="11" type="ordered locus">Sgly_1577</name>
</gene>
<evidence type="ECO:0000256" key="4">
    <source>
        <dbReference type="ARBA" id="ARBA00022741"/>
    </source>
</evidence>
<dbReference type="STRING" id="645991.Sgly_1577"/>
<name>F0SXP2_SYNGF</name>
<keyword evidence="5" id="KW-0067">ATP-binding</keyword>
<keyword evidence="11" id="KW-0378">Hydrolase</keyword>
<evidence type="ECO:0000256" key="7">
    <source>
        <dbReference type="ARBA" id="ARBA00023136"/>
    </source>
</evidence>
<evidence type="ECO:0000256" key="5">
    <source>
        <dbReference type="ARBA" id="ARBA00022840"/>
    </source>
</evidence>
<keyword evidence="3 8" id="KW-0812">Transmembrane</keyword>
<dbReference type="InterPro" id="IPR036640">
    <property type="entry name" value="ABC1_TM_sf"/>
</dbReference>
<dbReference type="InterPro" id="IPR027417">
    <property type="entry name" value="P-loop_NTPase"/>
</dbReference>
<dbReference type="Proteomes" id="UP000007488">
    <property type="component" value="Chromosome"/>
</dbReference>
<protein>
    <submittedName>
        <fullName evidence="11">Xenobiotic-transporting ATPase</fullName>
        <ecNumber evidence="11">3.6.3.44</ecNumber>
    </submittedName>
</protein>
<dbReference type="SUPFAM" id="SSF90123">
    <property type="entry name" value="ABC transporter transmembrane region"/>
    <property type="match status" value="1"/>
</dbReference>
<keyword evidence="7 8" id="KW-0472">Membrane</keyword>
<reference evidence="12" key="2">
    <citation type="submission" date="2011-02" db="EMBL/GenBank/DDBJ databases">
        <title>The complete genome of Syntrophobotulus glycolicus DSM 8271.</title>
        <authorList>
            <person name="Lucas S."/>
            <person name="Copeland A."/>
            <person name="Lapidus A."/>
            <person name="Bruce D."/>
            <person name="Goodwin L."/>
            <person name="Pitluck S."/>
            <person name="Kyrpides N."/>
            <person name="Mavromatis K."/>
            <person name="Pagani I."/>
            <person name="Ivanova N."/>
            <person name="Mikhailova N."/>
            <person name="Chertkov O."/>
            <person name="Held B."/>
            <person name="Detter J.C."/>
            <person name="Tapia R."/>
            <person name="Han C."/>
            <person name="Land M."/>
            <person name="Hauser L."/>
            <person name="Markowitz V."/>
            <person name="Cheng J.-F."/>
            <person name="Hugenholtz P."/>
            <person name="Woyke T."/>
            <person name="Wu D."/>
            <person name="Spring S."/>
            <person name="Schroeder M."/>
            <person name="Brambilla E."/>
            <person name="Klenk H.-P."/>
            <person name="Eisen J.A."/>
        </authorList>
    </citation>
    <scope>NUCLEOTIDE SEQUENCE [LARGE SCALE GENOMIC DNA]</scope>
    <source>
        <strain evidence="12">DSM 8271 / FlGlyR</strain>
    </source>
</reference>
<keyword evidence="2" id="KW-0813">Transport</keyword>
<dbReference type="GO" id="GO:0034040">
    <property type="term" value="F:ATPase-coupled lipid transmembrane transporter activity"/>
    <property type="evidence" value="ECO:0007669"/>
    <property type="project" value="TreeGrafter"/>
</dbReference>
<dbReference type="HOGENOM" id="CLU_000604_84_3_9"/>
<accession>F0SXP2</accession>
<dbReference type="EC" id="3.6.3.44" evidence="11"/>
<dbReference type="PROSITE" id="PS50893">
    <property type="entry name" value="ABC_TRANSPORTER_2"/>
    <property type="match status" value="1"/>
</dbReference>
<dbReference type="SMART" id="SM00382">
    <property type="entry name" value="AAA"/>
    <property type="match status" value="1"/>
</dbReference>
<dbReference type="AlphaFoldDB" id="F0SXP2"/>
<feature type="transmembrane region" description="Helical" evidence="8">
    <location>
        <begin position="245"/>
        <end position="265"/>
    </location>
</feature>
<dbReference type="PANTHER" id="PTHR24221">
    <property type="entry name" value="ATP-BINDING CASSETTE SUB-FAMILY B"/>
    <property type="match status" value="1"/>
</dbReference>
<keyword evidence="6 8" id="KW-1133">Transmembrane helix</keyword>
<dbReference type="GO" id="GO:0016887">
    <property type="term" value="F:ATP hydrolysis activity"/>
    <property type="evidence" value="ECO:0007669"/>
    <property type="project" value="InterPro"/>
</dbReference>
<evidence type="ECO:0000259" key="9">
    <source>
        <dbReference type="PROSITE" id="PS50893"/>
    </source>
</evidence>
<dbReference type="FunFam" id="3.40.50.300:FF:000287">
    <property type="entry name" value="Multidrug ABC transporter ATP-binding protein"/>
    <property type="match status" value="1"/>
</dbReference>
<feature type="domain" description="ABC transmembrane type-1" evidence="10">
    <location>
        <begin position="20"/>
        <end position="301"/>
    </location>
</feature>
<organism evidence="11 12">
    <name type="scientific">Syntrophobotulus glycolicus (strain DSM 8271 / FlGlyR)</name>
    <dbReference type="NCBI Taxonomy" id="645991"/>
    <lineage>
        <taxon>Bacteria</taxon>
        <taxon>Bacillati</taxon>
        <taxon>Bacillota</taxon>
        <taxon>Clostridia</taxon>
        <taxon>Eubacteriales</taxon>
        <taxon>Desulfitobacteriaceae</taxon>
        <taxon>Syntrophobotulus</taxon>
    </lineage>
</organism>
<dbReference type="Gene3D" id="1.20.1560.10">
    <property type="entry name" value="ABC transporter type 1, transmembrane domain"/>
    <property type="match status" value="1"/>
</dbReference>
<reference evidence="11 12" key="1">
    <citation type="journal article" date="2011" name="Stand. Genomic Sci.">
        <title>Complete genome sequence of Syntrophobotulus glycolicus type strain (FlGlyR).</title>
        <authorList>
            <person name="Han C."/>
            <person name="Mwirichia R."/>
            <person name="Chertkov O."/>
            <person name="Held B."/>
            <person name="Lapidus A."/>
            <person name="Nolan M."/>
            <person name="Lucas S."/>
            <person name="Hammon N."/>
            <person name="Deshpande S."/>
            <person name="Cheng J.F."/>
            <person name="Tapia R."/>
            <person name="Goodwin L."/>
            <person name="Pitluck S."/>
            <person name="Huntemann M."/>
            <person name="Liolios K."/>
            <person name="Ivanova N."/>
            <person name="Pagani I."/>
            <person name="Mavromatis K."/>
            <person name="Ovchinikova G."/>
            <person name="Pati A."/>
            <person name="Chen A."/>
            <person name="Palaniappan K."/>
            <person name="Land M."/>
            <person name="Hauser L."/>
            <person name="Brambilla E.M."/>
            <person name="Rohde M."/>
            <person name="Spring S."/>
            <person name="Sikorski J."/>
            <person name="Goker M."/>
            <person name="Woyke T."/>
            <person name="Bristow J."/>
            <person name="Eisen J.A."/>
            <person name="Markowitz V."/>
            <person name="Hugenholtz P."/>
            <person name="Kyrpides N.C."/>
            <person name="Klenk H.P."/>
            <person name="Detter J.C."/>
        </authorList>
    </citation>
    <scope>NUCLEOTIDE SEQUENCE [LARGE SCALE GENOMIC DNA]</scope>
    <source>
        <strain evidence="12">DSM 8271 / FlGlyR</strain>
    </source>
</reference>
<proteinExistence type="predicted"/>
<keyword evidence="12" id="KW-1185">Reference proteome</keyword>
<dbReference type="GO" id="GO:0005524">
    <property type="term" value="F:ATP binding"/>
    <property type="evidence" value="ECO:0007669"/>
    <property type="project" value="UniProtKB-KW"/>
</dbReference>
<evidence type="ECO:0000313" key="12">
    <source>
        <dbReference type="Proteomes" id="UP000007488"/>
    </source>
</evidence>
<dbReference type="GO" id="GO:0005886">
    <property type="term" value="C:plasma membrane"/>
    <property type="evidence" value="ECO:0007669"/>
    <property type="project" value="UniProtKB-SubCell"/>
</dbReference>
<dbReference type="SUPFAM" id="SSF52540">
    <property type="entry name" value="P-loop containing nucleoside triphosphate hydrolases"/>
    <property type="match status" value="1"/>
</dbReference>
<dbReference type="EMBL" id="CP002547">
    <property type="protein sequence ID" value="ADY55875.1"/>
    <property type="molecule type" value="Genomic_DNA"/>
</dbReference>
<dbReference type="RefSeq" id="WP_013624745.1">
    <property type="nucleotide sequence ID" value="NC_015172.1"/>
</dbReference>
<evidence type="ECO:0000256" key="6">
    <source>
        <dbReference type="ARBA" id="ARBA00022989"/>
    </source>
</evidence>
<feature type="transmembrane region" description="Helical" evidence="8">
    <location>
        <begin position="54"/>
        <end position="72"/>
    </location>
</feature>
<dbReference type="GO" id="GO:0140359">
    <property type="term" value="F:ABC-type transporter activity"/>
    <property type="evidence" value="ECO:0007669"/>
    <property type="project" value="InterPro"/>
</dbReference>
<evidence type="ECO:0000256" key="8">
    <source>
        <dbReference type="SAM" id="Phobius"/>
    </source>
</evidence>
<dbReference type="InterPro" id="IPR003593">
    <property type="entry name" value="AAA+_ATPase"/>
</dbReference>
<feature type="transmembrane region" description="Helical" evidence="8">
    <location>
        <begin position="20"/>
        <end position="42"/>
    </location>
</feature>
<dbReference type="InterPro" id="IPR017871">
    <property type="entry name" value="ABC_transporter-like_CS"/>
</dbReference>
<evidence type="ECO:0000313" key="11">
    <source>
        <dbReference type="EMBL" id="ADY55875.1"/>
    </source>
</evidence>
<feature type="transmembrane region" description="Helical" evidence="8">
    <location>
        <begin position="158"/>
        <end position="176"/>
    </location>
</feature>
<keyword evidence="4" id="KW-0547">Nucleotide-binding</keyword>
<dbReference type="PROSITE" id="PS00211">
    <property type="entry name" value="ABC_TRANSPORTER_1"/>
    <property type="match status" value="1"/>
</dbReference>
<dbReference type="eggNOG" id="COG1132">
    <property type="taxonomic scope" value="Bacteria"/>
</dbReference>